<keyword evidence="2" id="KW-0808">Transferase</keyword>
<evidence type="ECO:0000259" key="3">
    <source>
        <dbReference type="Pfam" id="PF01555"/>
    </source>
</evidence>
<dbReference type="GO" id="GO:0008170">
    <property type="term" value="F:N-methyltransferase activity"/>
    <property type="evidence" value="ECO:0007669"/>
    <property type="project" value="InterPro"/>
</dbReference>
<dbReference type="SUPFAM" id="SSF53335">
    <property type="entry name" value="S-adenosyl-L-methionine-dependent methyltransferases"/>
    <property type="match status" value="1"/>
</dbReference>
<reference evidence="4" key="1">
    <citation type="journal article" date="2014" name="Front. Microbiol.">
        <title>High frequency of phylogenetically diverse reductive dehalogenase-homologous genes in deep subseafloor sedimentary metagenomes.</title>
        <authorList>
            <person name="Kawai M."/>
            <person name="Futagami T."/>
            <person name="Toyoda A."/>
            <person name="Takaki Y."/>
            <person name="Nishi S."/>
            <person name="Hori S."/>
            <person name="Arai W."/>
            <person name="Tsubouchi T."/>
            <person name="Morono Y."/>
            <person name="Uchiyama I."/>
            <person name="Ito T."/>
            <person name="Fujiyama A."/>
            <person name="Inagaki F."/>
            <person name="Takami H."/>
        </authorList>
    </citation>
    <scope>NUCLEOTIDE SEQUENCE</scope>
    <source>
        <strain evidence="4">Expedition CK06-06</strain>
    </source>
</reference>
<proteinExistence type="predicted"/>
<name>X1DIL3_9ZZZZ</name>
<dbReference type="Pfam" id="PF01555">
    <property type="entry name" value="N6_N4_Mtase"/>
    <property type="match status" value="1"/>
</dbReference>
<dbReference type="InterPro" id="IPR029063">
    <property type="entry name" value="SAM-dependent_MTases_sf"/>
</dbReference>
<dbReference type="GO" id="GO:0032259">
    <property type="term" value="P:methylation"/>
    <property type="evidence" value="ECO:0007669"/>
    <property type="project" value="UniProtKB-KW"/>
</dbReference>
<evidence type="ECO:0000256" key="2">
    <source>
        <dbReference type="ARBA" id="ARBA00022679"/>
    </source>
</evidence>
<dbReference type="PRINTS" id="PR00508">
    <property type="entry name" value="S21N4MTFRASE"/>
</dbReference>
<dbReference type="Gene3D" id="3.40.50.150">
    <property type="entry name" value="Vaccinia Virus protein VP39"/>
    <property type="match status" value="1"/>
</dbReference>
<dbReference type="AlphaFoldDB" id="X1DIL3"/>
<dbReference type="EMBL" id="BART01020602">
    <property type="protein sequence ID" value="GAH04864.1"/>
    <property type="molecule type" value="Genomic_DNA"/>
</dbReference>
<comment type="caution">
    <text evidence="4">The sequence shown here is derived from an EMBL/GenBank/DDBJ whole genome shotgun (WGS) entry which is preliminary data.</text>
</comment>
<feature type="domain" description="DNA methylase N-4/N-6" evidence="3">
    <location>
        <begin position="17"/>
        <end position="168"/>
    </location>
</feature>
<evidence type="ECO:0000313" key="4">
    <source>
        <dbReference type="EMBL" id="GAH04864.1"/>
    </source>
</evidence>
<dbReference type="GO" id="GO:0003677">
    <property type="term" value="F:DNA binding"/>
    <property type="evidence" value="ECO:0007669"/>
    <property type="project" value="InterPro"/>
</dbReference>
<organism evidence="4">
    <name type="scientific">marine sediment metagenome</name>
    <dbReference type="NCBI Taxonomy" id="412755"/>
    <lineage>
        <taxon>unclassified sequences</taxon>
        <taxon>metagenomes</taxon>
        <taxon>ecological metagenomes</taxon>
    </lineage>
</organism>
<dbReference type="InterPro" id="IPR001091">
    <property type="entry name" value="RM_Methyltransferase"/>
</dbReference>
<protein>
    <recommendedName>
        <fullName evidence="3">DNA methylase N-4/N-6 domain-containing protein</fullName>
    </recommendedName>
</protein>
<evidence type="ECO:0000256" key="1">
    <source>
        <dbReference type="ARBA" id="ARBA00022603"/>
    </source>
</evidence>
<keyword evidence="1" id="KW-0489">Methyltransferase</keyword>
<accession>X1DIL3</accession>
<sequence length="263" mass="31728">MSVENKEFLTIKKAAKFFDKTDSNISYLIQYRRIKKYYLNENDEYIDSEKFKKKKNNQTPYVSLYELKKYFSKINKKYEEILKNHPDFNKELLFFDLSERERTKHVHRLHPYLGKFIPQLAEYYLIKYFKKDNLILDPFMGSGTTLIEANVKNMKSIGIDISILNCMIAQAKLEDYNIPLAKKEILGIYNEVSGLFNKKKNYRKIDEFIQQDSKSKKLEFNNDVLRTKNRYLNKWFAINTIKQMLYYKSLIPKFHYQNLLKLF</sequence>
<dbReference type="InterPro" id="IPR002941">
    <property type="entry name" value="DNA_methylase_N4/N6"/>
</dbReference>
<gene>
    <name evidence="4" type="ORF">S01H4_38224</name>
</gene>